<evidence type="ECO:0000256" key="4">
    <source>
        <dbReference type="ARBA" id="ARBA00022989"/>
    </source>
</evidence>
<feature type="transmembrane region" description="Helical" evidence="6">
    <location>
        <begin position="307"/>
        <end position="330"/>
    </location>
</feature>
<dbReference type="CDD" id="cd13125">
    <property type="entry name" value="MATE_like_10"/>
    <property type="match status" value="1"/>
</dbReference>
<feature type="transmembrane region" description="Helical" evidence="6">
    <location>
        <begin position="85"/>
        <end position="108"/>
    </location>
</feature>
<dbReference type="Proteomes" id="UP000321080">
    <property type="component" value="Unassembled WGS sequence"/>
</dbReference>
<evidence type="ECO:0000256" key="2">
    <source>
        <dbReference type="ARBA" id="ARBA00022475"/>
    </source>
</evidence>
<dbReference type="RefSeq" id="WP_147770044.1">
    <property type="nucleotide sequence ID" value="NZ_VRKQ01000024.1"/>
</dbReference>
<feature type="transmembrane region" description="Helical" evidence="6">
    <location>
        <begin position="128"/>
        <end position="147"/>
    </location>
</feature>
<dbReference type="PANTHER" id="PTHR30250:SF30">
    <property type="entry name" value="LIPID III FLIPPASE"/>
    <property type="match status" value="1"/>
</dbReference>
<feature type="transmembrane region" description="Helical" evidence="6">
    <location>
        <begin position="182"/>
        <end position="200"/>
    </location>
</feature>
<name>A0A5C7GD59_9FLAO</name>
<gene>
    <name evidence="7" type="ORF">FUA22_18245</name>
</gene>
<dbReference type="EMBL" id="VRKQ01000024">
    <property type="protein sequence ID" value="TXG34559.1"/>
    <property type="molecule type" value="Genomic_DNA"/>
</dbReference>
<dbReference type="AlphaFoldDB" id="A0A5C7GD59"/>
<proteinExistence type="predicted"/>
<feature type="transmembrane region" description="Helical" evidence="6">
    <location>
        <begin position="154"/>
        <end position="176"/>
    </location>
</feature>
<evidence type="ECO:0000256" key="3">
    <source>
        <dbReference type="ARBA" id="ARBA00022692"/>
    </source>
</evidence>
<feature type="transmembrane region" description="Helical" evidence="6">
    <location>
        <begin position="221"/>
        <end position="246"/>
    </location>
</feature>
<dbReference type="GO" id="GO:0009246">
    <property type="term" value="P:enterobacterial common antigen biosynthetic process"/>
    <property type="evidence" value="ECO:0007669"/>
    <property type="project" value="InterPro"/>
</dbReference>
<dbReference type="OrthoDB" id="9769862at2"/>
<dbReference type="PANTHER" id="PTHR30250">
    <property type="entry name" value="PST FAMILY PREDICTED COLANIC ACID TRANSPORTER"/>
    <property type="match status" value="1"/>
</dbReference>
<dbReference type="InterPro" id="IPR044550">
    <property type="entry name" value="WzxE"/>
</dbReference>
<keyword evidence="3 6" id="KW-0812">Transmembrane</keyword>
<feature type="transmembrane region" description="Helical" evidence="6">
    <location>
        <begin position="21"/>
        <end position="40"/>
    </location>
</feature>
<evidence type="ECO:0000256" key="1">
    <source>
        <dbReference type="ARBA" id="ARBA00004651"/>
    </source>
</evidence>
<dbReference type="InterPro" id="IPR050833">
    <property type="entry name" value="Poly_Biosynth_Transport"/>
</dbReference>
<evidence type="ECO:0000256" key="6">
    <source>
        <dbReference type="SAM" id="Phobius"/>
    </source>
</evidence>
<accession>A0A5C7GD59</accession>
<feature type="transmembrane region" description="Helical" evidence="6">
    <location>
        <begin position="52"/>
        <end position="73"/>
    </location>
</feature>
<reference evidence="7 8" key="1">
    <citation type="submission" date="2019-08" db="EMBL/GenBank/DDBJ databases">
        <title>Seonamhaeicola sediminis sp. nov., isolated from marine sediment.</title>
        <authorList>
            <person name="Cao W.R."/>
        </authorList>
    </citation>
    <scope>NUCLEOTIDE SEQUENCE [LARGE SCALE GENOMIC DNA]</scope>
    <source>
        <strain evidence="7 8">1505</strain>
    </source>
</reference>
<dbReference type="GO" id="GO:0005886">
    <property type="term" value="C:plasma membrane"/>
    <property type="evidence" value="ECO:0007669"/>
    <property type="project" value="UniProtKB-SubCell"/>
</dbReference>
<keyword evidence="5 6" id="KW-0472">Membrane</keyword>
<organism evidence="7 8">
    <name type="scientific">Seonamhaeicola maritimus</name>
    <dbReference type="NCBI Taxonomy" id="2591822"/>
    <lineage>
        <taxon>Bacteria</taxon>
        <taxon>Pseudomonadati</taxon>
        <taxon>Bacteroidota</taxon>
        <taxon>Flavobacteriia</taxon>
        <taxon>Flavobacteriales</taxon>
        <taxon>Flavobacteriaceae</taxon>
    </lineage>
</organism>
<feature type="transmembrane region" description="Helical" evidence="6">
    <location>
        <begin position="397"/>
        <end position="419"/>
    </location>
</feature>
<evidence type="ECO:0000256" key="5">
    <source>
        <dbReference type="ARBA" id="ARBA00023136"/>
    </source>
</evidence>
<sequence length="429" mass="49306">MHKNLLNNTFFKVITYNSIVVFGRLITSFIVSKVSAIYLGPSGYAIVGNLKSILQGILGVTSTGFQSGVIRYVTENKTNKEELKIVVSSITFLSILISGIIGILIFFFSEQLSIYILKDVSFTDVFKWFALLLPFVSLSFLTVYIVNGLQRYKLYTVVVSLSNFLNALISFILIYYFDLKGALFASIIVPAFSFLFGFAFKEIRNIYSGVIKCYKQLSIAFVKSISAYLFMAVYSSLLISFSYLFIRNELIDGLSAYSAGLWEAMNKISSFYMIFFSSLFTLYLLPQLTLNKTVTGYYGIMKNYFKYLIPFMIAVFLGLYIFRIIVIKVFLTDEFKSIEQYFILQFIGDFIKIVAFSLAYQFHAKKMVSSYFISDAILYGTFYFFSTYFIEQFNLQGVFYAYIVSTLLYLSSVSYFVYFKRSNYLNSEI</sequence>
<feature type="transmembrane region" description="Helical" evidence="6">
    <location>
        <begin position="266"/>
        <end position="286"/>
    </location>
</feature>
<evidence type="ECO:0000313" key="7">
    <source>
        <dbReference type="EMBL" id="TXG34559.1"/>
    </source>
</evidence>
<keyword evidence="4 6" id="KW-1133">Transmembrane helix</keyword>
<comment type="caution">
    <text evidence="7">The sequence shown here is derived from an EMBL/GenBank/DDBJ whole genome shotgun (WGS) entry which is preliminary data.</text>
</comment>
<comment type="subcellular location">
    <subcellularLocation>
        <location evidence="1">Cell membrane</location>
        <topology evidence="1">Multi-pass membrane protein</topology>
    </subcellularLocation>
</comment>
<protein>
    <submittedName>
        <fullName evidence="7">O-antigen translocase</fullName>
    </submittedName>
</protein>
<keyword evidence="2" id="KW-1003">Cell membrane</keyword>
<feature type="transmembrane region" description="Helical" evidence="6">
    <location>
        <begin position="342"/>
        <end position="360"/>
    </location>
</feature>
<feature type="transmembrane region" description="Helical" evidence="6">
    <location>
        <begin position="372"/>
        <end position="391"/>
    </location>
</feature>
<evidence type="ECO:0000313" key="8">
    <source>
        <dbReference type="Proteomes" id="UP000321080"/>
    </source>
</evidence>
<keyword evidence="8" id="KW-1185">Reference proteome</keyword>